<feature type="signal peptide" evidence="1">
    <location>
        <begin position="1"/>
        <end position="15"/>
    </location>
</feature>
<proteinExistence type="predicted"/>
<dbReference type="KEGG" id="bfo:118425143"/>
<dbReference type="RefSeq" id="XP_035689858.1">
    <property type="nucleotide sequence ID" value="XM_035833965.1"/>
</dbReference>
<dbReference type="AlphaFoldDB" id="A0A9J7LX21"/>
<evidence type="ECO:0000313" key="4">
    <source>
        <dbReference type="RefSeq" id="XP_035689858.1"/>
    </source>
</evidence>
<dbReference type="InterPro" id="IPR042307">
    <property type="entry name" value="Reeler_sf"/>
</dbReference>
<accession>A0A9J7LX21</accession>
<evidence type="ECO:0000313" key="3">
    <source>
        <dbReference type="Proteomes" id="UP000001554"/>
    </source>
</evidence>
<dbReference type="PANTHER" id="PTHR45828:SF33">
    <property type="entry name" value="DOMON DOMAIN-CONTAINING PROTEIN"/>
    <property type="match status" value="1"/>
</dbReference>
<dbReference type="Pfam" id="PF02014">
    <property type="entry name" value="Reeler"/>
    <property type="match status" value="1"/>
</dbReference>
<sequence length="150" mass="16652">MLGLVLLSMVVSSQAFPSFTSGLEAACSSCDGIPEHDSVVPQQSYNPLDVLYEIDEDGSFIHIKISSDRPFRGFMIKPSSAGFFGLGENTTLLHCDDGLDALTHKNAIDKVSITTMFIRTANEPRWISFRITLVEKFDVFWPPSTLDIYL</sequence>
<dbReference type="Gene3D" id="2.60.40.4060">
    <property type="entry name" value="Reeler domain"/>
    <property type="match status" value="1"/>
</dbReference>
<dbReference type="InterPro" id="IPR002861">
    <property type="entry name" value="Reeler_dom"/>
</dbReference>
<gene>
    <name evidence="4" type="primary">LOC118425143</name>
</gene>
<evidence type="ECO:0000259" key="2">
    <source>
        <dbReference type="Pfam" id="PF02014"/>
    </source>
</evidence>
<feature type="domain" description="Reelin" evidence="2">
    <location>
        <begin position="33"/>
        <end position="141"/>
    </location>
</feature>
<feature type="chain" id="PRO_5039904423" evidence="1">
    <location>
        <begin position="16"/>
        <end position="150"/>
    </location>
</feature>
<reference evidence="3" key="1">
    <citation type="journal article" date="2020" name="Nat. Ecol. Evol.">
        <title>Deeply conserved synteny resolves early events in vertebrate evolution.</title>
        <authorList>
            <person name="Simakov O."/>
            <person name="Marletaz F."/>
            <person name="Yue J.X."/>
            <person name="O'Connell B."/>
            <person name="Jenkins J."/>
            <person name="Brandt A."/>
            <person name="Calef R."/>
            <person name="Tung C.H."/>
            <person name="Huang T.K."/>
            <person name="Schmutz J."/>
            <person name="Satoh N."/>
            <person name="Yu J.K."/>
            <person name="Putnam N.H."/>
            <person name="Green R.E."/>
            <person name="Rokhsar D.S."/>
        </authorList>
    </citation>
    <scope>NUCLEOTIDE SEQUENCE [LARGE SCALE GENOMIC DNA]</scope>
    <source>
        <strain evidence="3">S238N-H82</strain>
    </source>
</reference>
<name>A0A9J7LX21_BRAFL</name>
<dbReference type="CDD" id="cd08544">
    <property type="entry name" value="Reeler"/>
    <property type="match status" value="1"/>
</dbReference>
<dbReference type="Proteomes" id="UP000001554">
    <property type="component" value="Chromosome 10"/>
</dbReference>
<keyword evidence="1" id="KW-0732">Signal</keyword>
<protein>
    <submittedName>
        <fullName evidence="4">Ferric-chelate reductase 1</fullName>
    </submittedName>
</protein>
<dbReference type="PANTHER" id="PTHR45828">
    <property type="entry name" value="CYTOCHROME B561/FERRIC REDUCTASE TRANSMEMBRANE"/>
    <property type="match status" value="1"/>
</dbReference>
<evidence type="ECO:0000256" key="1">
    <source>
        <dbReference type="SAM" id="SignalP"/>
    </source>
</evidence>
<reference evidence="4" key="2">
    <citation type="submission" date="2025-08" db="UniProtKB">
        <authorList>
            <consortium name="RefSeq"/>
        </authorList>
    </citation>
    <scope>IDENTIFICATION</scope>
    <source>
        <strain evidence="4">S238N-H82</strain>
        <tissue evidence="4">Testes</tissue>
    </source>
</reference>
<keyword evidence="3" id="KW-1185">Reference proteome</keyword>
<dbReference type="InterPro" id="IPR051237">
    <property type="entry name" value="Ferric-chelate_Red/DefProt"/>
</dbReference>
<organism evidence="3 4">
    <name type="scientific">Branchiostoma floridae</name>
    <name type="common">Florida lancelet</name>
    <name type="synonym">Amphioxus</name>
    <dbReference type="NCBI Taxonomy" id="7739"/>
    <lineage>
        <taxon>Eukaryota</taxon>
        <taxon>Metazoa</taxon>
        <taxon>Chordata</taxon>
        <taxon>Cephalochordata</taxon>
        <taxon>Leptocardii</taxon>
        <taxon>Amphioxiformes</taxon>
        <taxon>Branchiostomatidae</taxon>
        <taxon>Branchiostoma</taxon>
    </lineage>
</organism>
<dbReference type="GeneID" id="118425143"/>